<dbReference type="FunCoup" id="D2UXJ7">
    <property type="interactions" value="367"/>
</dbReference>
<dbReference type="InterPro" id="IPR014721">
    <property type="entry name" value="Ribsml_uS5_D2-typ_fold_subgr"/>
</dbReference>
<dbReference type="InParanoid" id="D2UXJ7"/>
<dbReference type="Pfam" id="PF03719">
    <property type="entry name" value="Ribosomal_S5_C"/>
    <property type="match status" value="1"/>
</dbReference>
<evidence type="ECO:0000256" key="3">
    <source>
        <dbReference type="ARBA" id="ARBA00023274"/>
    </source>
</evidence>
<feature type="compositionally biased region" description="Basic and acidic residues" evidence="8">
    <location>
        <begin position="12"/>
        <end position="21"/>
    </location>
</feature>
<evidence type="ECO:0000256" key="8">
    <source>
        <dbReference type="SAM" id="MobiDB-lite"/>
    </source>
</evidence>
<dbReference type="RefSeq" id="XP_002683389.1">
    <property type="nucleotide sequence ID" value="XM_002683343.1"/>
</dbReference>
<evidence type="ECO:0000256" key="4">
    <source>
        <dbReference type="ARBA" id="ARBA00035255"/>
    </source>
</evidence>
<dbReference type="PANTHER" id="PTHR13718">
    <property type="entry name" value="RIBOSOMAL S SUBUNIT"/>
    <property type="match status" value="1"/>
</dbReference>
<dbReference type="InterPro" id="IPR020568">
    <property type="entry name" value="Ribosomal_Su5_D2-typ_SF"/>
</dbReference>
<evidence type="ECO:0000256" key="6">
    <source>
        <dbReference type="PROSITE-ProRule" id="PRU00268"/>
    </source>
</evidence>
<feature type="compositionally biased region" description="Basic residues" evidence="8">
    <location>
        <begin position="31"/>
        <end position="41"/>
    </location>
</feature>
<dbReference type="InterPro" id="IPR005324">
    <property type="entry name" value="Ribosomal_uS5_C"/>
</dbReference>
<keyword evidence="3 6" id="KW-0687">Ribonucleoprotein</keyword>
<dbReference type="Proteomes" id="UP000006671">
    <property type="component" value="Unassembled WGS sequence"/>
</dbReference>
<gene>
    <name evidence="10" type="ORF">NAEGRDRAFT_55960</name>
</gene>
<feature type="domain" description="S5 DRBM" evidence="9">
    <location>
        <begin position="91"/>
        <end position="154"/>
    </location>
</feature>
<dbReference type="FunFam" id="3.30.160.20:FF:000002">
    <property type="entry name" value="40S ribosomal protein S2"/>
    <property type="match status" value="1"/>
</dbReference>
<dbReference type="VEuPathDB" id="AmoebaDB:NAEGRDRAFT_55960"/>
<dbReference type="eggNOG" id="KOG0877">
    <property type="taxonomic scope" value="Eukaryota"/>
</dbReference>
<dbReference type="GeneID" id="8863761"/>
<dbReference type="InterPro" id="IPR000851">
    <property type="entry name" value="Ribosomal_uS5"/>
</dbReference>
<accession>D2UXJ7</accession>
<dbReference type="GO" id="GO:0003723">
    <property type="term" value="F:RNA binding"/>
    <property type="evidence" value="ECO:0007669"/>
    <property type="project" value="InterPro"/>
</dbReference>
<dbReference type="SUPFAM" id="SSF54768">
    <property type="entry name" value="dsRNA-binding domain-like"/>
    <property type="match status" value="1"/>
</dbReference>
<keyword evidence="2 6" id="KW-0689">Ribosomal protein</keyword>
<dbReference type="EMBL" id="GG738845">
    <property type="protein sequence ID" value="EFC50645.1"/>
    <property type="molecule type" value="Genomic_DNA"/>
</dbReference>
<dbReference type="FunFam" id="3.30.230.10:FF:000004">
    <property type="entry name" value="40S ribosomal protein S2"/>
    <property type="match status" value="1"/>
</dbReference>
<dbReference type="AlphaFoldDB" id="D2UXJ7"/>
<dbReference type="STRING" id="5762.D2UXJ7"/>
<dbReference type="OrthoDB" id="10253125at2759"/>
<dbReference type="SUPFAM" id="SSF54211">
    <property type="entry name" value="Ribosomal protein S5 domain 2-like"/>
    <property type="match status" value="1"/>
</dbReference>
<dbReference type="Pfam" id="PF00333">
    <property type="entry name" value="Ribosomal_S5"/>
    <property type="match status" value="1"/>
</dbReference>
<dbReference type="PROSITE" id="PS50881">
    <property type="entry name" value="S5_DSRBD"/>
    <property type="match status" value="1"/>
</dbReference>
<dbReference type="InterPro" id="IPR013810">
    <property type="entry name" value="Ribosomal_uS5_N"/>
</dbReference>
<dbReference type="GO" id="GO:0022627">
    <property type="term" value="C:cytosolic small ribosomal subunit"/>
    <property type="evidence" value="ECO:0007669"/>
    <property type="project" value="TreeGrafter"/>
</dbReference>
<dbReference type="KEGG" id="ngr:NAEGRDRAFT_55960"/>
<name>D2UXJ7_NAEGR</name>
<comment type="similarity">
    <text evidence="1 7">Belongs to the universal ribosomal protein uS5 family.</text>
</comment>
<dbReference type="Gene3D" id="3.30.160.20">
    <property type="match status" value="1"/>
</dbReference>
<proteinExistence type="inferred from homology"/>
<feature type="compositionally biased region" description="Polar residues" evidence="8">
    <location>
        <begin position="1"/>
        <end position="11"/>
    </location>
</feature>
<evidence type="ECO:0000256" key="2">
    <source>
        <dbReference type="ARBA" id="ARBA00022980"/>
    </source>
</evidence>
<dbReference type="GO" id="GO:0003735">
    <property type="term" value="F:structural constituent of ribosome"/>
    <property type="evidence" value="ECO:0007669"/>
    <property type="project" value="UniProtKB-UniRule"/>
</dbReference>
<reference evidence="10 11" key="1">
    <citation type="journal article" date="2010" name="Cell">
        <title>The genome of Naegleria gruberi illuminates early eukaryotic versatility.</title>
        <authorList>
            <person name="Fritz-Laylin L.K."/>
            <person name="Prochnik S.E."/>
            <person name="Ginger M.L."/>
            <person name="Dacks J.B."/>
            <person name="Carpenter M.L."/>
            <person name="Field M.C."/>
            <person name="Kuo A."/>
            <person name="Paredez A."/>
            <person name="Chapman J."/>
            <person name="Pham J."/>
            <person name="Shu S."/>
            <person name="Neupane R."/>
            <person name="Cipriano M."/>
            <person name="Mancuso J."/>
            <person name="Tu H."/>
            <person name="Salamov A."/>
            <person name="Lindquist E."/>
            <person name="Shapiro H."/>
            <person name="Lucas S."/>
            <person name="Grigoriev I.V."/>
            <person name="Cande W.Z."/>
            <person name="Fulton C."/>
            <person name="Rokhsar D.S."/>
            <person name="Dawson S.C."/>
        </authorList>
    </citation>
    <scope>NUCLEOTIDE SEQUENCE [LARGE SCALE GENOMIC DNA]</scope>
    <source>
        <strain evidence="10 11">NEG-M</strain>
    </source>
</reference>
<dbReference type="GO" id="GO:0006412">
    <property type="term" value="P:translation"/>
    <property type="evidence" value="ECO:0007669"/>
    <property type="project" value="InterPro"/>
</dbReference>
<keyword evidence="11" id="KW-1185">Reference proteome</keyword>
<dbReference type="PANTHER" id="PTHR13718:SF4">
    <property type="entry name" value="40S RIBOSOMAL PROTEIN S2"/>
    <property type="match status" value="1"/>
</dbReference>
<evidence type="ECO:0000256" key="7">
    <source>
        <dbReference type="RuleBase" id="RU003823"/>
    </source>
</evidence>
<evidence type="ECO:0000256" key="1">
    <source>
        <dbReference type="ARBA" id="ARBA00008945"/>
    </source>
</evidence>
<dbReference type="NCBIfam" id="TIGR01020">
    <property type="entry name" value="uS5_euk_arch"/>
    <property type="match status" value="1"/>
</dbReference>
<feature type="region of interest" description="Disordered" evidence="8">
    <location>
        <begin position="1"/>
        <end position="51"/>
    </location>
</feature>
<protein>
    <recommendedName>
        <fullName evidence="4">Small ribosomal subunit protein uS5</fullName>
    </recommendedName>
    <alternativeName>
        <fullName evidence="5">40S ribosomal protein S2</fullName>
    </alternativeName>
</protein>
<evidence type="ECO:0000259" key="9">
    <source>
        <dbReference type="PROSITE" id="PS50881"/>
    </source>
</evidence>
<dbReference type="InterPro" id="IPR005711">
    <property type="entry name" value="Ribosomal_uS5_euk/arc"/>
</dbReference>
<sequence>MSDNKQQTTDVQKQEAGERRGRNTFGQKGGDRRKRGPKRGPRKDESGSWVPTTKLGRLVKEGKVKDIRDIFVHSIPVKEHQIIDHFLGSKLSDEVMRISPVQKQTTAGQRTRFKAVVVVGDSVQHCGLGIKVASEVATAIRGAIILAKLSIVPTRKGYWGNKIGEPHTVPCKLTGKCGSVRVRLVPAPRGSGLVASPVPKKLLSLGGYSDVFTSSVGNTKTLANFVSATFAAIKKTYNFKTPDLWTVNPQLVSPFAEHSKFLSEKKVKKEYPKRERRERR</sequence>
<dbReference type="OMA" id="PYEEWSD"/>
<evidence type="ECO:0000256" key="5">
    <source>
        <dbReference type="ARBA" id="ARBA00035407"/>
    </source>
</evidence>
<evidence type="ECO:0000313" key="11">
    <source>
        <dbReference type="Proteomes" id="UP000006671"/>
    </source>
</evidence>
<evidence type="ECO:0000313" key="10">
    <source>
        <dbReference type="EMBL" id="EFC50645.1"/>
    </source>
</evidence>
<dbReference type="Gene3D" id="3.30.230.10">
    <property type="match status" value="1"/>
</dbReference>
<organism evidence="11">
    <name type="scientific">Naegleria gruberi</name>
    <name type="common">Amoeba</name>
    <dbReference type="NCBI Taxonomy" id="5762"/>
    <lineage>
        <taxon>Eukaryota</taxon>
        <taxon>Discoba</taxon>
        <taxon>Heterolobosea</taxon>
        <taxon>Tetramitia</taxon>
        <taxon>Eutetramitia</taxon>
        <taxon>Vahlkampfiidae</taxon>
        <taxon>Naegleria</taxon>
    </lineage>
</organism>